<feature type="coiled-coil region" evidence="2">
    <location>
        <begin position="70"/>
        <end position="136"/>
    </location>
</feature>
<dbReference type="PANTHER" id="PTHR10039">
    <property type="entry name" value="AMELOGENIN"/>
    <property type="match status" value="1"/>
</dbReference>
<dbReference type="InterPro" id="IPR027417">
    <property type="entry name" value="P-loop_NTPase"/>
</dbReference>
<keyword evidence="6" id="KW-1185">Reference proteome</keyword>
<dbReference type="Pfam" id="PF24883">
    <property type="entry name" value="NPHP3_N"/>
    <property type="match status" value="1"/>
</dbReference>
<dbReference type="InterPro" id="IPR056693">
    <property type="entry name" value="DUF7791"/>
</dbReference>
<proteinExistence type="predicted"/>
<dbReference type="OrthoDB" id="443402at2759"/>
<name>A0A8H7MFJ2_9PLEO</name>
<accession>A0A8H7MFJ2</accession>
<feature type="domain" description="Nephrocystin 3-like N-terminal" evidence="3">
    <location>
        <begin position="331"/>
        <end position="502"/>
    </location>
</feature>
<dbReference type="InterPro" id="IPR056884">
    <property type="entry name" value="NPHP3-like_N"/>
</dbReference>
<evidence type="ECO:0000256" key="2">
    <source>
        <dbReference type="SAM" id="Coils"/>
    </source>
</evidence>
<evidence type="ECO:0000313" key="6">
    <source>
        <dbReference type="Proteomes" id="UP000651452"/>
    </source>
</evidence>
<dbReference type="AlphaFoldDB" id="A0A8H7MFJ2"/>
<evidence type="ECO:0000259" key="4">
    <source>
        <dbReference type="Pfam" id="PF25053"/>
    </source>
</evidence>
<protein>
    <recommendedName>
        <fullName evidence="7">NACHT domain-containing protein</fullName>
    </recommendedName>
</protein>
<keyword evidence="2" id="KW-0175">Coiled coil</keyword>
<dbReference type="Pfam" id="PF25053">
    <property type="entry name" value="DUF7791"/>
    <property type="match status" value="1"/>
</dbReference>
<dbReference type="Proteomes" id="UP000651452">
    <property type="component" value="Unassembled WGS sequence"/>
</dbReference>
<gene>
    <name evidence="5" type="ORF">EKO04_010562</name>
</gene>
<dbReference type="SUPFAM" id="SSF52540">
    <property type="entry name" value="P-loop containing nucleoside triphosphate hydrolases"/>
    <property type="match status" value="1"/>
</dbReference>
<feature type="domain" description="DUF7791" evidence="4">
    <location>
        <begin position="611"/>
        <end position="754"/>
    </location>
</feature>
<sequence>MEPLVALGLASNIIQIVHFSGQLFSRSEEIYNSANGSLNTYTHLENAAKRLKELSDPLVENVTQVDSRMVEQEKQTLKKMRNDRKELIAQGKIKVDKWVPTQLLDYSANRAAKEKLQAESRQKREDERQLVELSAETKKITKSVIDAISSLKPEGDVSRFQSVRLAIRSIWNERQIKSLETNMDNIRKQIDTALLFSVRNRLDDLNLGSMSDVQRELFGFIANFDSKHRQILDAISSSSQIGSYQTRHKTLQNAITVEEAETTVTVENLTSRMDNLAQAQAGLHFKQIICARLKFEEMPDRLERIPRAFESTFVWIFSSPDLHADNGSWANFAQWLSSSKNEHIYWITGKPGSGKSTLMKFLHNHDNTTGNLKLWSEMRPIFHAGFFFWNSGTPMQMSRNGLLQSLLLELTGQIMARGTNPNILEQVFCDRWDQYKAFGGGRQPFTWPELKRCFETLLSDPLNCFFLSIDGLDEFDGDSAEMIDLIVQTSNRPNVKICTASRPWPIFEDAFHNRPSLLLEQLTRNDIRSYVEKKFNANRRFQLLLDQDKASALNLMRDIIKKASGVFLWVYLVVDSLLSGLTNGDSMGELIKKLDELPADLEKLFDRLLHKVEPRYHRQACQLIRLMEEQSSPTLLELSFADDENLNSAISAQIRPLLPNEMGARVDTMKRRLNSRCKGFLEVYEPGSTADGLISSIGDRLKVGYLHRTAKDYLRSEMVRERLMAATSEPPFSPCQNWANAFLWALKTLEPKASKEGGSFGVKKLHAWNPLTWCLEYALRLQKLDGQVRLTYLEEVNSAGFRAIEKSWKTGRVVAPRQFNSFLEIAVYLKLQDYIRLKLECAKVEDVKSALKATAPRSGLDDGLTGRNLLMELQRLHRSGDSNEALKALRYHGKSTARKIFSSKPKSHLPRFI</sequence>
<dbReference type="EMBL" id="RZGK01000021">
    <property type="protein sequence ID" value="KAF9691312.1"/>
    <property type="molecule type" value="Genomic_DNA"/>
</dbReference>
<keyword evidence="1" id="KW-0677">Repeat</keyword>
<evidence type="ECO:0000313" key="5">
    <source>
        <dbReference type="EMBL" id="KAF9691312.1"/>
    </source>
</evidence>
<evidence type="ECO:0000256" key="1">
    <source>
        <dbReference type="ARBA" id="ARBA00022737"/>
    </source>
</evidence>
<dbReference type="PANTHER" id="PTHR10039:SF5">
    <property type="entry name" value="NACHT DOMAIN-CONTAINING PROTEIN"/>
    <property type="match status" value="1"/>
</dbReference>
<organism evidence="5 6">
    <name type="scientific">Ascochyta lentis</name>
    <dbReference type="NCBI Taxonomy" id="205686"/>
    <lineage>
        <taxon>Eukaryota</taxon>
        <taxon>Fungi</taxon>
        <taxon>Dikarya</taxon>
        <taxon>Ascomycota</taxon>
        <taxon>Pezizomycotina</taxon>
        <taxon>Dothideomycetes</taxon>
        <taxon>Pleosporomycetidae</taxon>
        <taxon>Pleosporales</taxon>
        <taxon>Pleosporineae</taxon>
        <taxon>Didymellaceae</taxon>
        <taxon>Ascochyta</taxon>
    </lineage>
</organism>
<evidence type="ECO:0000259" key="3">
    <source>
        <dbReference type="Pfam" id="PF24883"/>
    </source>
</evidence>
<comment type="caution">
    <text evidence="5">The sequence shown here is derived from an EMBL/GenBank/DDBJ whole genome shotgun (WGS) entry which is preliminary data.</text>
</comment>
<evidence type="ECO:0008006" key="7">
    <source>
        <dbReference type="Google" id="ProtNLM"/>
    </source>
</evidence>
<reference evidence="5" key="1">
    <citation type="submission" date="2018-12" db="EMBL/GenBank/DDBJ databases">
        <authorList>
            <person name="Syme R.A."/>
            <person name="Farfan-Caceres L."/>
            <person name="Lichtenzveig J."/>
        </authorList>
    </citation>
    <scope>NUCLEOTIDE SEQUENCE</scope>
    <source>
        <strain evidence="5">Al4</strain>
    </source>
</reference>
<dbReference type="Gene3D" id="3.40.50.300">
    <property type="entry name" value="P-loop containing nucleotide triphosphate hydrolases"/>
    <property type="match status" value="1"/>
</dbReference>
<reference evidence="5" key="2">
    <citation type="submission" date="2020-09" db="EMBL/GenBank/DDBJ databases">
        <title>Reference genome assembly for Australian Ascochyta lentis isolate Al4.</title>
        <authorList>
            <person name="Lee R.C."/>
            <person name="Farfan-Caceres L.M."/>
            <person name="Debler J.W."/>
            <person name="Williams A.H."/>
            <person name="Henares B.M."/>
        </authorList>
    </citation>
    <scope>NUCLEOTIDE SEQUENCE</scope>
    <source>
        <strain evidence="5">Al4</strain>
    </source>
</reference>